<feature type="non-terminal residue" evidence="10">
    <location>
        <position position="1"/>
    </location>
</feature>
<keyword evidence="2" id="KW-0963">Cytoplasm</keyword>
<dbReference type="InterPro" id="IPR029098">
    <property type="entry name" value="Acetyltransf_C"/>
</dbReference>
<evidence type="ECO:0000259" key="9">
    <source>
        <dbReference type="Pfam" id="PF13720"/>
    </source>
</evidence>
<dbReference type="HAMAP" id="MF_00387">
    <property type="entry name" value="LpxA"/>
    <property type="match status" value="1"/>
</dbReference>
<dbReference type="NCBIfam" id="NF003657">
    <property type="entry name" value="PRK05289.1"/>
    <property type="match status" value="1"/>
</dbReference>
<dbReference type="InterPro" id="IPR010137">
    <property type="entry name" value="Lipid_A_LpxA"/>
</dbReference>
<keyword evidence="3" id="KW-0444">Lipid biosynthesis</keyword>
<evidence type="ECO:0000256" key="1">
    <source>
        <dbReference type="ARBA" id="ARBA00004496"/>
    </source>
</evidence>
<dbReference type="Pfam" id="PF07977">
    <property type="entry name" value="FabA"/>
    <property type="match status" value="1"/>
</dbReference>
<evidence type="ECO:0000256" key="3">
    <source>
        <dbReference type="ARBA" id="ARBA00022516"/>
    </source>
</evidence>
<reference evidence="10" key="1">
    <citation type="submission" date="2018-05" db="EMBL/GenBank/DDBJ databases">
        <authorList>
            <person name="Lanie J.A."/>
            <person name="Ng W.-L."/>
            <person name="Kazmierczak K.M."/>
            <person name="Andrzejewski T.M."/>
            <person name="Davidsen T.M."/>
            <person name="Wayne K.J."/>
            <person name="Tettelin H."/>
            <person name="Glass J.I."/>
            <person name="Rusch D."/>
            <person name="Podicherti R."/>
            <person name="Tsui H.-C.T."/>
            <person name="Winkler M.E."/>
        </authorList>
    </citation>
    <scope>NUCLEOTIDE SEQUENCE</scope>
</reference>
<keyword evidence="8" id="KW-0012">Acyltransferase</keyword>
<dbReference type="SUPFAM" id="SSF51161">
    <property type="entry name" value="Trimeric LpxA-like enzymes"/>
    <property type="match status" value="1"/>
</dbReference>
<dbReference type="SUPFAM" id="SSF54637">
    <property type="entry name" value="Thioesterase/thiol ester dehydrase-isomerase"/>
    <property type="match status" value="1"/>
</dbReference>
<keyword evidence="4" id="KW-0441">Lipid A biosynthesis</keyword>
<dbReference type="NCBIfam" id="NF000582">
    <property type="entry name" value="PRK00006.1"/>
    <property type="match status" value="1"/>
</dbReference>
<evidence type="ECO:0000256" key="8">
    <source>
        <dbReference type="ARBA" id="ARBA00023315"/>
    </source>
</evidence>
<dbReference type="GO" id="GO:0009245">
    <property type="term" value="P:lipid A biosynthetic process"/>
    <property type="evidence" value="ECO:0007669"/>
    <property type="project" value="UniProtKB-KW"/>
</dbReference>
<dbReference type="Gene3D" id="3.10.129.10">
    <property type="entry name" value="Hotdog Thioesterase"/>
    <property type="match status" value="1"/>
</dbReference>
<dbReference type="PANTHER" id="PTHR43480">
    <property type="entry name" value="ACYL-[ACYL-CARRIER-PROTEIN]--UDP-N-ACETYLGLUCOSAMINE O-ACYLTRANSFERASE"/>
    <property type="match status" value="1"/>
</dbReference>
<dbReference type="GO" id="GO:0005737">
    <property type="term" value="C:cytoplasm"/>
    <property type="evidence" value="ECO:0007669"/>
    <property type="project" value="UniProtKB-SubCell"/>
</dbReference>
<accession>A0A382CBB5</accession>
<dbReference type="InterPro" id="IPR001451">
    <property type="entry name" value="Hexapep"/>
</dbReference>
<dbReference type="GO" id="GO:0016829">
    <property type="term" value="F:lyase activity"/>
    <property type="evidence" value="ECO:0007669"/>
    <property type="project" value="UniProtKB-KW"/>
</dbReference>
<protein>
    <recommendedName>
        <fullName evidence="9">UDP N-acetylglucosamine O-acyltransferase C-terminal domain-containing protein</fullName>
    </recommendedName>
</protein>
<evidence type="ECO:0000256" key="5">
    <source>
        <dbReference type="ARBA" id="ARBA00022679"/>
    </source>
</evidence>
<evidence type="ECO:0000256" key="4">
    <source>
        <dbReference type="ARBA" id="ARBA00022556"/>
    </source>
</evidence>
<name>A0A382CBB5_9ZZZZ</name>
<dbReference type="Gene3D" id="2.160.10.10">
    <property type="entry name" value="Hexapeptide repeat proteins"/>
    <property type="match status" value="1"/>
</dbReference>
<dbReference type="GO" id="GO:0008780">
    <property type="term" value="F:acyl-[acyl-carrier-protein]-UDP-N-acetylglucosamine O-acyltransferase activity"/>
    <property type="evidence" value="ECO:0007669"/>
    <property type="project" value="InterPro"/>
</dbReference>
<gene>
    <name evidence="10" type="ORF">METZ01_LOCUS176174</name>
</gene>
<proteinExistence type="inferred from homology"/>
<organism evidence="10">
    <name type="scientific">marine metagenome</name>
    <dbReference type="NCBI Taxonomy" id="408172"/>
    <lineage>
        <taxon>unclassified sequences</taxon>
        <taxon>metagenomes</taxon>
        <taxon>ecological metagenomes</taxon>
    </lineage>
</organism>
<evidence type="ECO:0000256" key="7">
    <source>
        <dbReference type="ARBA" id="ARBA00023239"/>
    </source>
</evidence>
<keyword evidence="5" id="KW-0808">Transferase</keyword>
<comment type="subcellular location">
    <subcellularLocation>
        <location evidence="1">Cytoplasm</location>
    </subcellularLocation>
</comment>
<dbReference type="GO" id="GO:0016020">
    <property type="term" value="C:membrane"/>
    <property type="evidence" value="ECO:0007669"/>
    <property type="project" value="GOC"/>
</dbReference>
<dbReference type="CDD" id="cd03351">
    <property type="entry name" value="LbH_UDP-GlcNAc_AT"/>
    <property type="match status" value="1"/>
</dbReference>
<sequence length="424" mass="46003">VAAWLETSVSINIPATLDKLSYRYPSFLVDSVVDHEPGRSITAIKNVTFNEEFFQGHFPGMPLMPGVLMIEAFTQVAAILVLQDPDRATQRTFLRGIDRAKFRRQVVPGDRLRLEVKLRGSDGELAEVDCRADVGGQPVAAATLLLGVKEVDVEIDPTALVDPSAEIGAGSVIGSHAIIGGNVKLGRRCHIGASAVVDGQTEIGDDTKVFPCASIGLIPQDLKFHGEESRLVIGQRNVFREFVTVHRGTKGGGGITRIGNDNLFMAYAHVAHDCTVGNHTIFGNGATLGGHVSVEDYATISALSGVHQFCRVGEHAFVGGFSVVTRDALPYARTVGNRARVYGVNTIGLVRRGFSPGVITQLKRVYRYLLQSKLNTSQALERIQADKTLLCAEVDYLVNFIRSSERGVGLRRPGRRFDELIVDD</sequence>
<dbReference type="Pfam" id="PF13720">
    <property type="entry name" value="Acetyltransf_11"/>
    <property type="match status" value="1"/>
</dbReference>
<dbReference type="Pfam" id="PF00132">
    <property type="entry name" value="Hexapep"/>
    <property type="match status" value="2"/>
</dbReference>
<dbReference type="NCBIfam" id="TIGR01852">
    <property type="entry name" value="lipid_A_lpxA"/>
    <property type="match status" value="1"/>
</dbReference>
<dbReference type="InterPro" id="IPR011004">
    <property type="entry name" value="Trimer_LpxA-like_sf"/>
</dbReference>
<dbReference type="InterPro" id="IPR029069">
    <property type="entry name" value="HotDog_dom_sf"/>
</dbReference>
<dbReference type="EMBL" id="UINC01033674">
    <property type="protein sequence ID" value="SVB23320.1"/>
    <property type="molecule type" value="Genomic_DNA"/>
</dbReference>
<evidence type="ECO:0000256" key="6">
    <source>
        <dbReference type="ARBA" id="ARBA00023098"/>
    </source>
</evidence>
<dbReference type="PANTHER" id="PTHR43480:SF1">
    <property type="entry name" value="ACYL-[ACYL-CARRIER-PROTEIN]--UDP-N-ACETYLGLUCOSAMINE O-ACYLTRANSFERASE, MITOCHONDRIAL-RELATED"/>
    <property type="match status" value="1"/>
</dbReference>
<evidence type="ECO:0000256" key="2">
    <source>
        <dbReference type="ARBA" id="ARBA00022490"/>
    </source>
</evidence>
<dbReference type="InterPro" id="IPR037157">
    <property type="entry name" value="Acetyltransf_C_sf"/>
</dbReference>
<keyword evidence="7" id="KW-0456">Lyase</keyword>
<dbReference type="CDD" id="cd01288">
    <property type="entry name" value="FabZ"/>
    <property type="match status" value="1"/>
</dbReference>
<dbReference type="InterPro" id="IPR013114">
    <property type="entry name" value="FabA_FabZ"/>
</dbReference>
<keyword evidence="6" id="KW-0443">Lipid metabolism</keyword>
<dbReference type="FunFam" id="3.10.129.10:FF:000001">
    <property type="entry name" value="3-hydroxyacyl-[acyl-carrier-protein] dehydratase FabZ"/>
    <property type="match status" value="1"/>
</dbReference>
<dbReference type="AlphaFoldDB" id="A0A382CBB5"/>
<feature type="domain" description="UDP N-acetylglucosamine O-acyltransferase C-terminal" evidence="9">
    <location>
        <begin position="327"/>
        <end position="408"/>
    </location>
</feature>
<evidence type="ECO:0000313" key="10">
    <source>
        <dbReference type="EMBL" id="SVB23320.1"/>
    </source>
</evidence>
<dbReference type="Gene3D" id="1.20.1180.10">
    <property type="entry name" value="Udp N-acetylglucosamine O-acyltransferase, C-terminal domain"/>
    <property type="match status" value="1"/>
</dbReference>